<dbReference type="GeneID" id="94196256"/>
<evidence type="ECO:0000313" key="1">
    <source>
        <dbReference type="EMBL" id="GIX64775.1"/>
    </source>
</evidence>
<comment type="caution">
    <text evidence="1">The sequence shown here is derived from an EMBL/GenBank/DDBJ whole genome shotgun (WGS) entry which is preliminary data.</text>
</comment>
<sequence length="101" mass="11198">MNEAEALKPVTERRLVRGAIGVPAALDSCESTCLEWMDDYNTFYEAITQDDSYMASWLVSRRPTWWCRRDILAGGTLSVVSGHGLGSNHTPIIPTTSLLSH</sequence>
<proteinExistence type="predicted"/>
<reference evidence="1 2" key="1">
    <citation type="submission" date="2021-06" db="EMBL/GenBank/DDBJ databases">
        <title>Genome sequence of Babesia caballi.</title>
        <authorList>
            <person name="Yamagishi J."/>
            <person name="Kidaka T."/>
            <person name="Ochi A."/>
        </authorList>
    </citation>
    <scope>NUCLEOTIDE SEQUENCE [LARGE SCALE GENOMIC DNA]</scope>
    <source>
        <strain evidence="1">USDA-D6B2</strain>
    </source>
</reference>
<keyword evidence="2" id="KW-1185">Reference proteome</keyword>
<accession>A0AAV4LYP7</accession>
<dbReference type="AlphaFoldDB" id="A0AAV4LYP7"/>
<dbReference type="RefSeq" id="XP_067716844.1">
    <property type="nucleotide sequence ID" value="XM_067860743.1"/>
</dbReference>
<organism evidence="1 2">
    <name type="scientific">Babesia caballi</name>
    <dbReference type="NCBI Taxonomy" id="5871"/>
    <lineage>
        <taxon>Eukaryota</taxon>
        <taxon>Sar</taxon>
        <taxon>Alveolata</taxon>
        <taxon>Apicomplexa</taxon>
        <taxon>Aconoidasida</taxon>
        <taxon>Piroplasmida</taxon>
        <taxon>Babesiidae</taxon>
        <taxon>Babesia</taxon>
    </lineage>
</organism>
<gene>
    <name evidence="1" type="ORF">BcabD6B2_42100</name>
</gene>
<dbReference type="EMBL" id="BPLF01000003">
    <property type="protein sequence ID" value="GIX64775.1"/>
    <property type="molecule type" value="Genomic_DNA"/>
</dbReference>
<protein>
    <submittedName>
        <fullName evidence="1">GPN-loop GTPase 1</fullName>
    </submittedName>
</protein>
<dbReference type="Proteomes" id="UP001497744">
    <property type="component" value="Unassembled WGS sequence"/>
</dbReference>
<evidence type="ECO:0000313" key="2">
    <source>
        <dbReference type="Proteomes" id="UP001497744"/>
    </source>
</evidence>
<name>A0AAV4LYP7_BABCB</name>